<evidence type="ECO:0000313" key="1">
    <source>
        <dbReference type="EMBL" id="BBD71890.1"/>
    </source>
</evidence>
<dbReference type="Proteomes" id="UP000276741">
    <property type="component" value="Chromosome"/>
</dbReference>
<organism evidence="1 3">
    <name type="scientific">Sulfodiicoccus acidiphilus</name>
    <dbReference type="NCBI Taxonomy" id="1670455"/>
    <lineage>
        <taxon>Archaea</taxon>
        <taxon>Thermoproteota</taxon>
        <taxon>Thermoprotei</taxon>
        <taxon>Sulfolobales</taxon>
        <taxon>Sulfolobaceae</taxon>
        <taxon>Sulfodiicoccus</taxon>
    </lineage>
</organism>
<evidence type="ECO:0000313" key="2">
    <source>
        <dbReference type="EMBL" id="GGT91235.1"/>
    </source>
</evidence>
<keyword evidence="3" id="KW-1185">Reference proteome</keyword>
<dbReference type="KEGG" id="sacd:HS1genome_0279"/>
<protein>
    <submittedName>
        <fullName evidence="1">Uncharacterized protein</fullName>
    </submittedName>
</protein>
<evidence type="ECO:0000313" key="3">
    <source>
        <dbReference type="Proteomes" id="UP000276741"/>
    </source>
</evidence>
<dbReference type="AlphaFoldDB" id="A0A348B138"/>
<reference evidence="2" key="1">
    <citation type="journal article" date="2014" name="Int. J. Syst. Evol. Microbiol.">
        <title>Complete genome sequence of Corynebacterium casei LMG S-19264T (=DSM 44701T), isolated from a smear-ripened cheese.</title>
        <authorList>
            <consortium name="US DOE Joint Genome Institute (JGI-PGF)"/>
            <person name="Walter F."/>
            <person name="Albersmeier A."/>
            <person name="Kalinowski J."/>
            <person name="Ruckert C."/>
        </authorList>
    </citation>
    <scope>NUCLEOTIDE SEQUENCE</scope>
    <source>
        <strain evidence="2">JCM 31740</strain>
    </source>
</reference>
<dbReference type="Proteomes" id="UP000616143">
    <property type="component" value="Unassembled WGS sequence"/>
</dbReference>
<sequence length="50" mass="5563">MHLGLSLRLDKVRVPSYTLILKLSPSLLIPMGERLGLTPVVPRRISKIPS</sequence>
<name>A0A348B138_9CREN</name>
<proteinExistence type="predicted"/>
<accession>A0A348B138</accession>
<dbReference type="EMBL" id="BMQS01000005">
    <property type="protein sequence ID" value="GGT91235.1"/>
    <property type="molecule type" value="Genomic_DNA"/>
</dbReference>
<dbReference type="EMBL" id="AP018553">
    <property type="protein sequence ID" value="BBD71890.1"/>
    <property type="molecule type" value="Genomic_DNA"/>
</dbReference>
<gene>
    <name evidence="2" type="ORF">GCM10007116_06190</name>
    <name evidence="1" type="ORF">HS1genome_0279</name>
</gene>
<reference evidence="1" key="3">
    <citation type="journal article" date="2019" name="BMC Res. Notes">
        <title>Complete genome sequence of the Sulfodiicoccus acidiphilus strain HS-1T, the first crenarchaeon that lacks polB3, isolated from an acidic hot spring in Ohwaku-dani, Hakone, Japan.</title>
        <authorList>
            <person name="Sakai H.D."/>
            <person name="Kurosawa N."/>
        </authorList>
    </citation>
    <scope>NUCLEOTIDE SEQUENCE</scope>
    <source>
        <strain evidence="1">HS-1</strain>
    </source>
</reference>
<reference evidence="3" key="2">
    <citation type="submission" date="2018-04" db="EMBL/GenBank/DDBJ databases">
        <title>Complete genome sequence of Sulfodiicoccus acidiphilus strain HS-1.</title>
        <authorList>
            <person name="Sakai H.D."/>
            <person name="Kurosawa N."/>
        </authorList>
    </citation>
    <scope>NUCLEOTIDE SEQUENCE [LARGE SCALE GENOMIC DNA]</scope>
    <source>
        <strain evidence="3">HS-1</strain>
    </source>
</reference>
<reference evidence="2" key="4">
    <citation type="submission" date="2020-09" db="EMBL/GenBank/DDBJ databases">
        <authorList>
            <person name="Sun Q."/>
            <person name="Ohkuma M."/>
        </authorList>
    </citation>
    <scope>NUCLEOTIDE SEQUENCE</scope>
    <source>
        <strain evidence="2">JCM 31740</strain>
    </source>
</reference>